<gene>
    <name evidence="2" type="ORF">U27_01471</name>
</gene>
<sequence>MIDSHAMQTQIEKYLRTPEALRIPEIGGREFHVTLLARGEYNLNYLLTSQTDDRQCVFRVNIGTQINRADQILYEYRALKLLAGSGVTPVPYMVDDSREFFPQGILLMEYLPGEPLDYRRDTDDAARVFAAIHQVDVPVEQNHLIREDAPLSLIYGECARLLDVYFTSELADPEIRAYLQEVLAWMDAHRGEERYYQADPWPCIVNTEVNSGNFIVNRDLQTIHLVDWEMPRWGDPSQDLSHFCAPLTTLWKTTFRMTDAQKRAFLNAYKAHIKDSHLRDTLDERVRLRDPFVYLRGISWSAMGWVAYQTTFSGMKNQDTWDKLQQYMQLEFIRSLFDPYLGGELIISLSPTN</sequence>
<dbReference type="Gene3D" id="3.30.200.20">
    <property type="entry name" value="Phosphorylase Kinase, domain 1"/>
    <property type="match status" value="1"/>
</dbReference>
<dbReference type="EMBL" id="DF820480">
    <property type="protein sequence ID" value="GAK61570.1"/>
    <property type="molecule type" value="Genomic_DNA"/>
</dbReference>
<dbReference type="Pfam" id="PF01636">
    <property type="entry name" value="APH"/>
    <property type="match status" value="1"/>
</dbReference>
<dbReference type="AlphaFoldDB" id="A0A081CAG5"/>
<dbReference type="Gene3D" id="3.90.1200.10">
    <property type="match status" value="1"/>
</dbReference>
<organism evidence="2">
    <name type="scientific">Vecturithrix granuli</name>
    <dbReference type="NCBI Taxonomy" id="1499967"/>
    <lineage>
        <taxon>Bacteria</taxon>
        <taxon>Candidatus Moduliflexota</taxon>
        <taxon>Candidatus Vecturitrichia</taxon>
        <taxon>Candidatus Vecturitrichales</taxon>
        <taxon>Candidatus Vecturitrichaceae</taxon>
        <taxon>Candidatus Vecturithrix</taxon>
    </lineage>
</organism>
<reference evidence="2" key="1">
    <citation type="journal article" date="2015" name="PeerJ">
        <title>First genomic representation of candidate bacterial phylum KSB3 points to enhanced environmental sensing as a trigger of wastewater bulking.</title>
        <authorList>
            <person name="Sekiguchi Y."/>
            <person name="Ohashi A."/>
            <person name="Parks D.H."/>
            <person name="Yamauchi T."/>
            <person name="Tyson G.W."/>
            <person name="Hugenholtz P."/>
        </authorList>
    </citation>
    <scope>NUCLEOTIDE SEQUENCE [LARGE SCALE GENOMIC DNA]</scope>
</reference>
<accession>A0A081CAG5</accession>
<dbReference type="Proteomes" id="UP000030661">
    <property type="component" value="Unassembled WGS sequence"/>
</dbReference>
<proteinExistence type="predicted"/>
<dbReference type="SUPFAM" id="SSF56112">
    <property type="entry name" value="Protein kinase-like (PK-like)"/>
    <property type="match status" value="1"/>
</dbReference>
<dbReference type="PANTHER" id="PTHR21310">
    <property type="entry name" value="AMINOGLYCOSIDE PHOSPHOTRANSFERASE-RELATED-RELATED"/>
    <property type="match status" value="1"/>
</dbReference>
<dbReference type="eggNOG" id="COG3173">
    <property type="taxonomic scope" value="Bacteria"/>
</dbReference>
<protein>
    <submittedName>
        <fullName evidence="2">Aminoglycoside phosphotransferase</fullName>
    </submittedName>
</protein>
<keyword evidence="3" id="KW-1185">Reference proteome</keyword>
<dbReference type="GO" id="GO:0016740">
    <property type="term" value="F:transferase activity"/>
    <property type="evidence" value="ECO:0007669"/>
    <property type="project" value="UniProtKB-KW"/>
</dbReference>
<evidence type="ECO:0000313" key="2">
    <source>
        <dbReference type="EMBL" id="GAK61570.1"/>
    </source>
</evidence>
<keyword evidence="2" id="KW-0808">Transferase</keyword>
<dbReference type="InterPro" id="IPR002575">
    <property type="entry name" value="Aminoglycoside_PTrfase"/>
</dbReference>
<dbReference type="STRING" id="1499967.U27_01471"/>
<evidence type="ECO:0000313" key="3">
    <source>
        <dbReference type="Proteomes" id="UP000030661"/>
    </source>
</evidence>
<feature type="domain" description="Aminoglycoside phosphotransferase" evidence="1">
    <location>
        <begin position="33"/>
        <end position="268"/>
    </location>
</feature>
<dbReference type="InterPro" id="IPR051678">
    <property type="entry name" value="AGP_Transferase"/>
</dbReference>
<dbReference type="HOGENOM" id="CLU_050660_0_0_0"/>
<evidence type="ECO:0000259" key="1">
    <source>
        <dbReference type="Pfam" id="PF01636"/>
    </source>
</evidence>
<dbReference type="InterPro" id="IPR011009">
    <property type="entry name" value="Kinase-like_dom_sf"/>
</dbReference>
<name>A0A081CAG5_VECG1</name>